<name>A0A4Q1BLV0_TREME</name>
<comment type="caution">
    <text evidence="2">The sequence shown here is derived from an EMBL/GenBank/DDBJ whole genome shotgun (WGS) entry which is preliminary data.</text>
</comment>
<feature type="region of interest" description="Disordered" evidence="1">
    <location>
        <begin position="1"/>
        <end position="50"/>
    </location>
</feature>
<feature type="region of interest" description="Disordered" evidence="1">
    <location>
        <begin position="245"/>
        <end position="316"/>
    </location>
</feature>
<dbReference type="OrthoDB" id="5348546at2759"/>
<dbReference type="InParanoid" id="A0A4Q1BLV0"/>
<accession>A0A4Q1BLV0</accession>
<organism evidence="2 3">
    <name type="scientific">Tremella mesenterica</name>
    <name type="common">Jelly fungus</name>
    <dbReference type="NCBI Taxonomy" id="5217"/>
    <lineage>
        <taxon>Eukaryota</taxon>
        <taxon>Fungi</taxon>
        <taxon>Dikarya</taxon>
        <taxon>Basidiomycota</taxon>
        <taxon>Agaricomycotina</taxon>
        <taxon>Tremellomycetes</taxon>
        <taxon>Tremellales</taxon>
        <taxon>Tremellaceae</taxon>
        <taxon>Tremella</taxon>
    </lineage>
</organism>
<feature type="compositionally biased region" description="Polar residues" evidence="1">
    <location>
        <begin position="82"/>
        <end position="92"/>
    </location>
</feature>
<keyword evidence="3" id="KW-1185">Reference proteome</keyword>
<protein>
    <recommendedName>
        <fullName evidence="4">FHA domain-containing protein</fullName>
    </recommendedName>
</protein>
<evidence type="ECO:0000256" key="1">
    <source>
        <dbReference type="SAM" id="MobiDB-lite"/>
    </source>
</evidence>
<dbReference type="EMBL" id="SDIL01000042">
    <property type="protein sequence ID" value="RXK38785.1"/>
    <property type="molecule type" value="Genomic_DNA"/>
</dbReference>
<dbReference type="STRING" id="5217.A0A4Q1BLV0"/>
<feature type="region of interest" description="Disordered" evidence="1">
    <location>
        <begin position="70"/>
        <end position="94"/>
    </location>
</feature>
<reference evidence="2 3" key="1">
    <citation type="submission" date="2016-06" db="EMBL/GenBank/DDBJ databases">
        <title>Evolution of pathogenesis and genome organization in the Tremellales.</title>
        <authorList>
            <person name="Cuomo C."/>
            <person name="Litvintseva A."/>
            <person name="Heitman J."/>
            <person name="Chen Y."/>
            <person name="Sun S."/>
            <person name="Springer D."/>
            <person name="Dromer F."/>
            <person name="Young S."/>
            <person name="Zeng Q."/>
            <person name="Chapman S."/>
            <person name="Gujja S."/>
            <person name="Saif S."/>
            <person name="Birren B."/>
        </authorList>
    </citation>
    <scope>NUCLEOTIDE SEQUENCE [LARGE SCALE GENOMIC DNA]</scope>
    <source>
        <strain evidence="2 3">ATCC 28783</strain>
    </source>
</reference>
<proteinExistence type="predicted"/>
<evidence type="ECO:0000313" key="3">
    <source>
        <dbReference type="Proteomes" id="UP000289152"/>
    </source>
</evidence>
<gene>
    <name evidence="2" type="ORF">M231_03961</name>
</gene>
<sequence length="482" mass="52434">MSATPLSHAKLVSVPTPSTPSTLKRPPPSHTPLDGFKRLKPTPITPSALDSRSMIKTSFPTHLGPLTPTTSTVAFSSPPKLASSSPVRIQPTSPIRSLLPPRIRRKNQSSFLKAYTPPMEVSLFPGQTLIFGRHRHSSTSKSSTTLSASIPSTMIDILHGQNNQVLVMDLPRQATHASRVHAAVEKLQDGEGMRILVVGQNGLRVITGGRTKRVLRGEKVDIYGDEVELDFYGCVVKVTMLKEKRETSSLTPISSSPTRRSLPPSSPPMMTLDLPEDESHEDEPSSRASTPLSEAEDESTSARKPTLQTMEMGPDNEVVEKEQTVEVKREKIFSVLNEKVVVNESSSLSPPPPSGVPEGVDLAAVLATTVVFSGSSKLSLPDLVKHMLESQPSLKTHGDEEIWAVWCAAELENNPMFGKVQRSGKDSSGRPLLAHYFYIPDRDLDTARATQLGGLVRPLRTVQRAGGKAIDWRPVGGGKRRL</sequence>
<feature type="compositionally biased region" description="Low complexity" evidence="1">
    <location>
        <begin position="248"/>
        <end position="273"/>
    </location>
</feature>
<evidence type="ECO:0008006" key="4">
    <source>
        <dbReference type="Google" id="ProtNLM"/>
    </source>
</evidence>
<dbReference type="Proteomes" id="UP000289152">
    <property type="component" value="Unassembled WGS sequence"/>
</dbReference>
<dbReference type="AlphaFoldDB" id="A0A4Q1BLV0"/>
<evidence type="ECO:0000313" key="2">
    <source>
        <dbReference type="EMBL" id="RXK38785.1"/>
    </source>
</evidence>